<dbReference type="AlphaFoldDB" id="A0AAW2FY64"/>
<name>A0AAW2FY64_9HYME</name>
<evidence type="ECO:0000313" key="2">
    <source>
        <dbReference type="EMBL" id="KAL0120182.1"/>
    </source>
</evidence>
<feature type="compositionally biased region" description="Polar residues" evidence="1">
    <location>
        <begin position="1"/>
        <end position="16"/>
    </location>
</feature>
<accession>A0AAW2FY64</accession>
<keyword evidence="3" id="KW-1185">Reference proteome</keyword>
<organism evidence="2 3">
    <name type="scientific">Cardiocondyla obscurior</name>
    <dbReference type="NCBI Taxonomy" id="286306"/>
    <lineage>
        <taxon>Eukaryota</taxon>
        <taxon>Metazoa</taxon>
        <taxon>Ecdysozoa</taxon>
        <taxon>Arthropoda</taxon>
        <taxon>Hexapoda</taxon>
        <taxon>Insecta</taxon>
        <taxon>Pterygota</taxon>
        <taxon>Neoptera</taxon>
        <taxon>Endopterygota</taxon>
        <taxon>Hymenoptera</taxon>
        <taxon>Apocrita</taxon>
        <taxon>Aculeata</taxon>
        <taxon>Formicoidea</taxon>
        <taxon>Formicidae</taxon>
        <taxon>Myrmicinae</taxon>
        <taxon>Cardiocondyla</taxon>
    </lineage>
</organism>
<feature type="region of interest" description="Disordered" evidence="1">
    <location>
        <begin position="1"/>
        <end position="22"/>
    </location>
</feature>
<comment type="caution">
    <text evidence="2">The sequence shown here is derived from an EMBL/GenBank/DDBJ whole genome shotgun (WGS) entry which is preliminary data.</text>
</comment>
<protein>
    <submittedName>
        <fullName evidence="2">Uncharacterized protein</fullName>
    </submittedName>
</protein>
<evidence type="ECO:0000256" key="1">
    <source>
        <dbReference type="SAM" id="MobiDB-lite"/>
    </source>
</evidence>
<evidence type="ECO:0000313" key="3">
    <source>
        <dbReference type="Proteomes" id="UP001430953"/>
    </source>
</evidence>
<dbReference type="EMBL" id="JADYXP020000007">
    <property type="protein sequence ID" value="KAL0120182.1"/>
    <property type="molecule type" value="Genomic_DNA"/>
</dbReference>
<sequence length="66" mass="7118">MENNPTYLKPESTNRTRGPGGTLKVEAGVFRVSARARSRISALHDSRGRRGFVLASSSLTFVPSLG</sequence>
<dbReference type="Proteomes" id="UP001430953">
    <property type="component" value="Unassembled WGS sequence"/>
</dbReference>
<reference evidence="2 3" key="1">
    <citation type="submission" date="2023-03" db="EMBL/GenBank/DDBJ databases">
        <title>High recombination rates correlate with genetic variation in Cardiocondyla obscurior ants.</title>
        <authorList>
            <person name="Errbii M."/>
        </authorList>
    </citation>
    <scope>NUCLEOTIDE SEQUENCE [LARGE SCALE GENOMIC DNA]</scope>
    <source>
        <strain evidence="2">Alpha-2009</strain>
        <tissue evidence="2">Whole body</tissue>
    </source>
</reference>
<proteinExistence type="predicted"/>
<gene>
    <name evidence="2" type="ORF">PUN28_008084</name>
</gene>